<name>A0A368SL09_SETIT</name>
<dbReference type="GO" id="GO:0051015">
    <property type="term" value="F:actin filament binding"/>
    <property type="evidence" value="ECO:0007669"/>
    <property type="project" value="InterPro"/>
</dbReference>
<feature type="domain" description="DUF7910" evidence="6">
    <location>
        <begin position="20"/>
        <end position="155"/>
    </location>
</feature>
<gene>
    <name evidence="7" type="ORF">SETIT_9G269700v2</name>
</gene>
<dbReference type="Pfam" id="PF00150">
    <property type="entry name" value="Cellulase"/>
    <property type="match status" value="1"/>
</dbReference>
<dbReference type="Pfam" id="PF25490">
    <property type="entry name" value="DUF7910"/>
    <property type="match status" value="1"/>
</dbReference>
<evidence type="ECO:0000313" key="7">
    <source>
        <dbReference type="EMBL" id="RCV43119.1"/>
    </source>
</evidence>
<protein>
    <submittedName>
        <fullName evidence="7">Uncharacterized protein</fullName>
    </submittedName>
</protein>
<dbReference type="GO" id="GO:0000272">
    <property type="term" value="P:polysaccharide catabolic process"/>
    <property type="evidence" value="ECO:0007669"/>
    <property type="project" value="InterPro"/>
</dbReference>
<organism evidence="7">
    <name type="scientific">Setaria italica</name>
    <name type="common">Foxtail millet</name>
    <name type="synonym">Panicum italicum</name>
    <dbReference type="NCBI Taxonomy" id="4555"/>
    <lineage>
        <taxon>Eukaryota</taxon>
        <taxon>Viridiplantae</taxon>
        <taxon>Streptophyta</taxon>
        <taxon>Embryophyta</taxon>
        <taxon>Tracheophyta</taxon>
        <taxon>Spermatophyta</taxon>
        <taxon>Magnoliopsida</taxon>
        <taxon>Liliopsida</taxon>
        <taxon>Poales</taxon>
        <taxon>Poaceae</taxon>
        <taxon>PACMAD clade</taxon>
        <taxon>Panicoideae</taxon>
        <taxon>Panicodae</taxon>
        <taxon>Paniceae</taxon>
        <taxon>Cenchrinae</taxon>
        <taxon>Setaria</taxon>
    </lineage>
</organism>
<reference evidence="7" key="1">
    <citation type="journal article" date="2012" name="Nat. Biotechnol.">
        <title>Reference genome sequence of the model plant Setaria.</title>
        <authorList>
            <person name="Bennetzen J.L."/>
            <person name="Schmutz J."/>
            <person name="Wang H."/>
            <person name="Percifield R."/>
            <person name="Hawkins J."/>
            <person name="Pontaroli A.C."/>
            <person name="Estep M."/>
            <person name="Feng L."/>
            <person name="Vaughn J.N."/>
            <person name="Grimwood J."/>
            <person name="Jenkins J."/>
            <person name="Barry K."/>
            <person name="Lindquist E."/>
            <person name="Hellsten U."/>
            <person name="Deshpande S."/>
            <person name="Wang X."/>
            <person name="Wu X."/>
            <person name="Mitros T."/>
            <person name="Triplett J."/>
            <person name="Yang X."/>
            <person name="Ye C.Y."/>
            <person name="Mauro-Herrera M."/>
            <person name="Wang L."/>
            <person name="Li P."/>
            <person name="Sharma M."/>
            <person name="Sharma R."/>
            <person name="Ronald P.C."/>
            <person name="Panaud O."/>
            <person name="Kellogg E.A."/>
            <person name="Brutnell T.P."/>
            <person name="Doust A.N."/>
            <person name="Tuskan G.A."/>
            <person name="Rokhsar D."/>
            <person name="Devos K.M."/>
        </authorList>
    </citation>
    <scope>NUCLEOTIDE SEQUENCE [LARGE SCALE GENOMIC DNA]</scope>
    <source>
        <strain evidence="7">Yugu1</strain>
    </source>
</reference>
<dbReference type="InterPro" id="IPR018087">
    <property type="entry name" value="Glyco_hydro_5_CS"/>
</dbReference>
<dbReference type="InterPro" id="IPR010431">
    <property type="entry name" value="Fascin"/>
</dbReference>
<dbReference type="Gene3D" id="2.80.10.50">
    <property type="match status" value="1"/>
</dbReference>
<evidence type="ECO:0000256" key="1">
    <source>
        <dbReference type="ARBA" id="ARBA00005641"/>
    </source>
</evidence>
<keyword evidence="3 4" id="KW-0326">Glycosidase</keyword>
<dbReference type="GO" id="GO:0007015">
    <property type="term" value="P:actin filament organization"/>
    <property type="evidence" value="ECO:0007669"/>
    <property type="project" value="InterPro"/>
</dbReference>
<dbReference type="Gene3D" id="3.20.20.80">
    <property type="entry name" value="Glycosidases"/>
    <property type="match status" value="1"/>
</dbReference>
<dbReference type="PANTHER" id="PTHR10551">
    <property type="entry name" value="FASCIN"/>
    <property type="match status" value="1"/>
</dbReference>
<reference evidence="7" key="2">
    <citation type="submission" date="2015-07" db="EMBL/GenBank/DDBJ databases">
        <authorList>
            <person name="Noorani M."/>
        </authorList>
    </citation>
    <scope>NUCLEOTIDE SEQUENCE</scope>
    <source>
        <strain evidence="7">Yugu1</strain>
    </source>
</reference>
<accession>A0A368SL09</accession>
<proteinExistence type="inferred from homology"/>
<dbReference type="SUPFAM" id="SSF50405">
    <property type="entry name" value="Actin-crosslinking proteins"/>
    <property type="match status" value="1"/>
</dbReference>
<evidence type="ECO:0000259" key="6">
    <source>
        <dbReference type="Pfam" id="PF25490"/>
    </source>
</evidence>
<dbReference type="SUPFAM" id="SSF51445">
    <property type="entry name" value="(Trans)glycosidases"/>
    <property type="match status" value="1"/>
</dbReference>
<keyword evidence="2 4" id="KW-0378">Hydrolase</keyword>
<feature type="domain" description="Glycoside hydrolase family 5" evidence="5">
    <location>
        <begin position="176"/>
        <end position="451"/>
    </location>
</feature>
<dbReference type="InterPro" id="IPR001547">
    <property type="entry name" value="Glyco_hydro_5"/>
</dbReference>
<dbReference type="InterPro" id="IPR057232">
    <property type="entry name" value="DUF7910"/>
</dbReference>
<dbReference type="PROSITE" id="PS00659">
    <property type="entry name" value="GLYCOSYL_HYDROL_F5"/>
    <property type="match status" value="1"/>
</dbReference>
<dbReference type="CDD" id="cd00257">
    <property type="entry name" value="beta-trefoil_FSCN-like"/>
    <property type="match status" value="1"/>
</dbReference>
<dbReference type="InterPro" id="IPR008999">
    <property type="entry name" value="Actin-crosslinking"/>
</dbReference>
<dbReference type="OrthoDB" id="62120at2759"/>
<dbReference type="PANTHER" id="PTHR10551:SF29">
    <property type="entry name" value="MANNAN ENDO-1,4-BETA-MANNOSIDASE"/>
    <property type="match status" value="1"/>
</dbReference>
<evidence type="ECO:0000256" key="2">
    <source>
        <dbReference type="ARBA" id="ARBA00022801"/>
    </source>
</evidence>
<sequence length="472" mass="53566">MRDFWQARPWRRLIVVHYRLQDGTRITLWSVSQKMFLSAAGGGGSAVTADQSKAQDWEIFRLWKMDSSGHMFKIRSNKNQFISINDGEQLVATATSHSQAGEFQFIINKKNREKIRIRAPNGKFLQVEQSGSVTANSEASGSWSDKDPSVFKIQVTGQMQGDTQLCSFYGAEQAVSMLQDHWSTFIVEDDFSFISSNGLNAVRIPVAWWITNEANTPSCHPPSYPRYQAVLDKAFDWADKYNLGVIVDLHAAPWSQNGHEHSGSRDGTVGWGTSDGNIDQTVQVIEALAARYASRKSLLAIELLNEPSIEVQFDALKKYYKAGYEAVHRHVQRDDVYVIMSGRLIQNGATEMVDFASRFKKCVLDVHYYNLYDPKYESMSAGQNIDYVKTVRANHLNTLMRQNGALVFVGEWAAQWEVKGASHEDYKRFAAAQMDVYGQASFGWAYWTYKNPNRNWSLKDMINDHIISVTKN</sequence>
<evidence type="ECO:0000256" key="4">
    <source>
        <dbReference type="RuleBase" id="RU361153"/>
    </source>
</evidence>
<comment type="similarity">
    <text evidence="1 4">Belongs to the glycosyl hydrolase 5 (cellulase A) family.</text>
</comment>
<dbReference type="InterPro" id="IPR017853">
    <property type="entry name" value="GH"/>
</dbReference>
<dbReference type="EMBL" id="CM003536">
    <property type="protein sequence ID" value="RCV43119.1"/>
    <property type="molecule type" value="Genomic_DNA"/>
</dbReference>
<dbReference type="AlphaFoldDB" id="A0A368SL09"/>
<dbReference type="GO" id="GO:0004553">
    <property type="term" value="F:hydrolase activity, hydrolyzing O-glycosyl compounds"/>
    <property type="evidence" value="ECO:0007669"/>
    <property type="project" value="InterPro"/>
</dbReference>
<dbReference type="STRING" id="4555.A0A368SL09"/>
<evidence type="ECO:0000256" key="3">
    <source>
        <dbReference type="ARBA" id="ARBA00023295"/>
    </source>
</evidence>
<evidence type="ECO:0000259" key="5">
    <source>
        <dbReference type="Pfam" id="PF00150"/>
    </source>
</evidence>